<organism evidence="1 2">
    <name type="scientific">Serratia aquatilis</name>
    <dbReference type="NCBI Taxonomy" id="1737515"/>
    <lineage>
        <taxon>Bacteria</taxon>
        <taxon>Pseudomonadati</taxon>
        <taxon>Pseudomonadota</taxon>
        <taxon>Gammaproteobacteria</taxon>
        <taxon>Enterobacterales</taxon>
        <taxon>Yersiniaceae</taxon>
        <taxon>Serratia</taxon>
    </lineage>
</organism>
<reference evidence="1 2" key="1">
    <citation type="submission" date="2024-09" db="EMBL/GenBank/DDBJ databases">
        <authorList>
            <person name="Sun Q."/>
            <person name="Mori K."/>
        </authorList>
    </citation>
    <scope>NUCLEOTIDE SEQUENCE [LARGE SCALE GENOMIC DNA]</scope>
    <source>
        <strain evidence="1 2">CCM 8626</strain>
    </source>
</reference>
<dbReference type="EMBL" id="JBHLXG010000003">
    <property type="protein sequence ID" value="MFC0225540.1"/>
    <property type="molecule type" value="Genomic_DNA"/>
</dbReference>
<evidence type="ECO:0000313" key="1">
    <source>
        <dbReference type="EMBL" id="MFC0225540.1"/>
    </source>
</evidence>
<keyword evidence="2" id="KW-1185">Reference proteome</keyword>
<dbReference type="RefSeq" id="WP_380672934.1">
    <property type="nucleotide sequence ID" value="NZ_CP173186.1"/>
</dbReference>
<dbReference type="Pfam" id="PF19842">
    <property type="entry name" value="YqeC"/>
    <property type="match status" value="1"/>
</dbReference>
<dbReference type="NCBIfam" id="TIGR03172">
    <property type="entry name" value="selenium cofactor biosynthesis protein YqeC"/>
    <property type="match status" value="1"/>
</dbReference>
<sequence>MTLAFRELFSEEFHRLDNGDPLLISLIGAGGKTSTLMWLAQAFYRQGRRVLFTTTTKMYRPAASTYHHLWIGQPSSASNTPAITAWFSHYQPESNKVEGLNCQQIDEIKQQGEFDVILVEADGSRGLPLKAPARHEPCIPSNSDCVIALTGGQVVNRPANPQQIHRWAIFSELTGINAGDCLNQRVFSWLISHPQGMFKGTPPDARRIWLVNQFSHSDNQPDPAWHQVLRQDPLLSAIWLGSVQETPPIRHCLRRVAQQSF</sequence>
<name>A0ABV6E9B4_9GAMM</name>
<accession>A0ABV6E9B4</accession>
<comment type="caution">
    <text evidence="1">The sequence shown here is derived from an EMBL/GenBank/DDBJ whole genome shotgun (WGS) entry which is preliminary data.</text>
</comment>
<evidence type="ECO:0000313" key="2">
    <source>
        <dbReference type="Proteomes" id="UP001589792"/>
    </source>
</evidence>
<protein>
    <submittedName>
        <fullName evidence="1">Selenium cofactor biosynthesis protein YqeC</fullName>
    </submittedName>
</protein>
<dbReference type="InterPro" id="IPR017587">
    <property type="entry name" value="YqeC"/>
</dbReference>
<proteinExistence type="predicted"/>
<gene>
    <name evidence="1" type="primary">yqeC</name>
    <name evidence="1" type="ORF">ACFFJ3_03320</name>
</gene>
<dbReference type="Proteomes" id="UP001589792">
    <property type="component" value="Unassembled WGS sequence"/>
</dbReference>